<keyword evidence="3" id="KW-1185">Reference proteome</keyword>
<reference evidence="2 3" key="1">
    <citation type="submission" date="2019-11" db="EMBL/GenBank/DDBJ databases">
        <title>Whole genome sequence of Oryza granulata.</title>
        <authorList>
            <person name="Li W."/>
        </authorList>
    </citation>
    <scope>NUCLEOTIDE SEQUENCE [LARGE SCALE GENOMIC DNA]</scope>
    <source>
        <strain evidence="3">cv. Menghai</strain>
        <tissue evidence="2">Leaf</tissue>
    </source>
</reference>
<dbReference type="AlphaFoldDB" id="A0A6G1CXR5"/>
<dbReference type="Proteomes" id="UP000479710">
    <property type="component" value="Unassembled WGS sequence"/>
</dbReference>
<organism evidence="2 3">
    <name type="scientific">Oryza meyeriana var. granulata</name>
    <dbReference type="NCBI Taxonomy" id="110450"/>
    <lineage>
        <taxon>Eukaryota</taxon>
        <taxon>Viridiplantae</taxon>
        <taxon>Streptophyta</taxon>
        <taxon>Embryophyta</taxon>
        <taxon>Tracheophyta</taxon>
        <taxon>Spermatophyta</taxon>
        <taxon>Magnoliopsida</taxon>
        <taxon>Liliopsida</taxon>
        <taxon>Poales</taxon>
        <taxon>Poaceae</taxon>
        <taxon>BOP clade</taxon>
        <taxon>Oryzoideae</taxon>
        <taxon>Oryzeae</taxon>
        <taxon>Oryzinae</taxon>
        <taxon>Oryza</taxon>
        <taxon>Oryza meyeriana</taxon>
    </lineage>
</organism>
<evidence type="ECO:0000313" key="2">
    <source>
        <dbReference type="EMBL" id="KAF0904313.1"/>
    </source>
</evidence>
<dbReference type="EMBL" id="SPHZ02000008">
    <property type="protein sequence ID" value="KAF0904313.1"/>
    <property type="molecule type" value="Genomic_DNA"/>
</dbReference>
<evidence type="ECO:0000313" key="3">
    <source>
        <dbReference type="Proteomes" id="UP000479710"/>
    </source>
</evidence>
<sequence>MTLAELASVLEPIARRVLRLASPHGLSLSFSNTQAGPGINEKHKEFEAWTPKKAHPTFPTRHGSCTAEDKTLSQAQEVEYAGIELHTGKRPRRVRPHRSQFGGVGVRMPKSVSSTCCGKED</sequence>
<gene>
    <name evidence="2" type="ORF">E2562_033281</name>
</gene>
<protein>
    <submittedName>
        <fullName evidence="2">Uncharacterized protein</fullName>
    </submittedName>
</protein>
<comment type="caution">
    <text evidence="2">The sequence shown here is derived from an EMBL/GenBank/DDBJ whole genome shotgun (WGS) entry which is preliminary data.</text>
</comment>
<proteinExistence type="predicted"/>
<evidence type="ECO:0000256" key="1">
    <source>
        <dbReference type="SAM" id="MobiDB-lite"/>
    </source>
</evidence>
<feature type="region of interest" description="Disordered" evidence="1">
    <location>
        <begin position="87"/>
        <end position="121"/>
    </location>
</feature>
<name>A0A6G1CXR5_9ORYZ</name>
<feature type="compositionally biased region" description="Basic residues" evidence="1">
    <location>
        <begin position="88"/>
        <end position="98"/>
    </location>
</feature>
<feature type="compositionally biased region" description="Polar residues" evidence="1">
    <location>
        <begin position="111"/>
        <end position="121"/>
    </location>
</feature>
<accession>A0A6G1CXR5</accession>